<gene>
    <name evidence="2" type="ORF">SAMN02982989_4421</name>
</gene>
<reference evidence="3" key="1">
    <citation type="submission" date="2017-04" db="EMBL/GenBank/DDBJ databases">
        <authorList>
            <person name="Varghese N."/>
            <person name="Submissions S."/>
        </authorList>
    </citation>
    <scope>NUCLEOTIDE SEQUENCE [LARGE SCALE GENOMIC DNA]</scope>
    <source>
        <strain evidence="3">B4P</strain>
    </source>
</reference>
<name>A0A1X7GVT5_9HYPH</name>
<proteinExistence type="predicted"/>
<dbReference type="InterPro" id="IPR010985">
    <property type="entry name" value="Ribbon_hlx_hlx"/>
</dbReference>
<dbReference type="SUPFAM" id="SSF47598">
    <property type="entry name" value="Ribbon-helix-helix"/>
    <property type="match status" value="1"/>
</dbReference>
<accession>A0A1X7GVT5</accession>
<dbReference type="Pfam" id="PF05534">
    <property type="entry name" value="HicB"/>
    <property type="match status" value="1"/>
</dbReference>
<dbReference type="OrthoDB" id="7579938at2"/>
<keyword evidence="3" id="KW-1185">Reference proteome</keyword>
<feature type="region of interest" description="Disordered" evidence="1">
    <location>
        <begin position="67"/>
        <end position="93"/>
    </location>
</feature>
<organism evidence="2 3">
    <name type="scientific">Xaviernesmea oryzae</name>
    <dbReference type="NCBI Taxonomy" id="464029"/>
    <lineage>
        <taxon>Bacteria</taxon>
        <taxon>Pseudomonadati</taxon>
        <taxon>Pseudomonadota</taxon>
        <taxon>Alphaproteobacteria</taxon>
        <taxon>Hyphomicrobiales</taxon>
        <taxon>Rhizobiaceae</taxon>
        <taxon>Rhizobium/Agrobacterium group</taxon>
        <taxon>Xaviernesmea</taxon>
    </lineage>
</organism>
<dbReference type="AlphaFoldDB" id="A0A1X7GVT5"/>
<dbReference type="EMBL" id="FXAF01000011">
    <property type="protein sequence ID" value="SMF74747.1"/>
    <property type="molecule type" value="Genomic_DNA"/>
</dbReference>
<evidence type="ECO:0000313" key="3">
    <source>
        <dbReference type="Proteomes" id="UP000192903"/>
    </source>
</evidence>
<evidence type="ECO:0000256" key="1">
    <source>
        <dbReference type="SAM" id="MobiDB-lite"/>
    </source>
</evidence>
<sequence>MSTNTYPLKLPASIKAAAARLAKEDGVSLNQWIASAVAQKIGAVETAAEFLKKRAGDATAEDFLKSLENVPDNPPMEGDELPEGWMKAPSYRK</sequence>
<dbReference type="InterPro" id="IPR008651">
    <property type="entry name" value="Uncharacterised_HicB"/>
</dbReference>
<dbReference type="STRING" id="464029.SAMN02982989_4421"/>
<protein>
    <submittedName>
        <fullName evidence="2">HicB family protein</fullName>
    </submittedName>
</protein>
<dbReference type="RefSeq" id="WP_085424992.1">
    <property type="nucleotide sequence ID" value="NZ_FXAF01000011.1"/>
</dbReference>
<dbReference type="Proteomes" id="UP000192903">
    <property type="component" value="Unassembled WGS sequence"/>
</dbReference>
<evidence type="ECO:0000313" key="2">
    <source>
        <dbReference type="EMBL" id="SMF74747.1"/>
    </source>
</evidence>
<dbReference type="GO" id="GO:0006355">
    <property type="term" value="P:regulation of DNA-templated transcription"/>
    <property type="evidence" value="ECO:0007669"/>
    <property type="project" value="InterPro"/>
</dbReference>